<keyword evidence="6" id="KW-0723">Serine/threonine-protein kinase</keyword>
<dbReference type="InterPro" id="IPR011009">
    <property type="entry name" value="Kinase-like_dom_sf"/>
</dbReference>
<keyword evidence="3" id="KW-0418">Kinase</keyword>
<organism evidence="9 10">
    <name type="scientific">Camelina sativa</name>
    <name type="common">False flax</name>
    <name type="synonym">Myagrum sativum</name>
    <dbReference type="NCBI Taxonomy" id="90675"/>
    <lineage>
        <taxon>Eukaryota</taxon>
        <taxon>Viridiplantae</taxon>
        <taxon>Streptophyta</taxon>
        <taxon>Embryophyta</taxon>
        <taxon>Tracheophyta</taxon>
        <taxon>Spermatophyta</taxon>
        <taxon>Magnoliopsida</taxon>
        <taxon>eudicotyledons</taxon>
        <taxon>Gunneridae</taxon>
        <taxon>Pentapetalae</taxon>
        <taxon>rosids</taxon>
        <taxon>malvids</taxon>
        <taxon>Brassicales</taxon>
        <taxon>Brassicaceae</taxon>
        <taxon>Camelineae</taxon>
        <taxon>Camelina</taxon>
    </lineage>
</organism>
<dbReference type="Gene3D" id="1.10.510.10">
    <property type="entry name" value="Transferase(Phosphotransferase) domain 1"/>
    <property type="match status" value="1"/>
</dbReference>
<dbReference type="InterPro" id="IPR052751">
    <property type="entry name" value="Plant_MAPKKK"/>
</dbReference>
<evidence type="ECO:0000256" key="4">
    <source>
        <dbReference type="ARBA" id="ARBA00022840"/>
    </source>
</evidence>
<evidence type="ECO:0000259" key="8">
    <source>
        <dbReference type="PROSITE" id="PS50011"/>
    </source>
</evidence>
<feature type="domain" description="Protein kinase" evidence="8">
    <location>
        <begin position="25"/>
        <end position="297"/>
    </location>
</feature>
<evidence type="ECO:0000256" key="3">
    <source>
        <dbReference type="ARBA" id="ARBA00022777"/>
    </source>
</evidence>
<evidence type="ECO:0000313" key="10">
    <source>
        <dbReference type="RefSeq" id="XP_010413008.1"/>
    </source>
</evidence>
<accession>A0ABM0SLI8</accession>
<dbReference type="PROSITE" id="PS00107">
    <property type="entry name" value="PROTEIN_KINASE_ATP"/>
    <property type="match status" value="1"/>
</dbReference>
<dbReference type="RefSeq" id="XP_010413008.1">
    <property type="nucleotide sequence ID" value="XM_010414706.1"/>
</dbReference>
<feature type="region of interest" description="Disordered" evidence="7">
    <location>
        <begin position="349"/>
        <end position="372"/>
    </location>
</feature>
<gene>
    <name evidence="10" type="primary">LOC104699392</name>
</gene>
<proteinExistence type="inferred from homology"/>
<evidence type="ECO:0000256" key="7">
    <source>
        <dbReference type="SAM" id="MobiDB-lite"/>
    </source>
</evidence>
<evidence type="ECO:0000256" key="5">
    <source>
        <dbReference type="PROSITE-ProRule" id="PRU10141"/>
    </source>
</evidence>
<dbReference type="PANTHER" id="PTHR48011:SF16">
    <property type="entry name" value="PROTEIN KINASE SUPERFAMILY PROTEIN"/>
    <property type="match status" value="1"/>
</dbReference>
<keyword evidence="1" id="KW-0808">Transferase</keyword>
<dbReference type="SMART" id="SM00220">
    <property type="entry name" value="S_TKc"/>
    <property type="match status" value="1"/>
</dbReference>
<comment type="similarity">
    <text evidence="6">Belongs to the protein kinase superfamily.</text>
</comment>
<dbReference type="Pfam" id="PF00069">
    <property type="entry name" value="Pkinase"/>
    <property type="match status" value="1"/>
</dbReference>
<evidence type="ECO:0000256" key="1">
    <source>
        <dbReference type="ARBA" id="ARBA00022679"/>
    </source>
</evidence>
<dbReference type="InterPro" id="IPR000719">
    <property type="entry name" value="Prot_kinase_dom"/>
</dbReference>
<dbReference type="PROSITE" id="PS00108">
    <property type="entry name" value="PROTEIN_KINASE_ST"/>
    <property type="match status" value="1"/>
</dbReference>
<dbReference type="InterPro" id="IPR017441">
    <property type="entry name" value="Protein_kinase_ATP_BS"/>
</dbReference>
<dbReference type="PANTHER" id="PTHR48011">
    <property type="entry name" value="CCR4-NOT TRANSCRIPTIONAL COMPLEX SUBUNIT CAF120-RELATED"/>
    <property type="match status" value="1"/>
</dbReference>
<keyword evidence="2 5" id="KW-0547">Nucleotide-binding</keyword>
<feature type="binding site" evidence="5">
    <location>
        <position position="57"/>
    </location>
    <ligand>
        <name>ATP</name>
        <dbReference type="ChEBI" id="CHEBI:30616"/>
    </ligand>
</feature>
<dbReference type="InterPro" id="IPR008271">
    <property type="entry name" value="Ser/Thr_kinase_AS"/>
</dbReference>
<evidence type="ECO:0000256" key="2">
    <source>
        <dbReference type="ARBA" id="ARBA00022741"/>
    </source>
</evidence>
<reference evidence="10" key="2">
    <citation type="submission" date="2025-08" db="UniProtKB">
        <authorList>
            <consortium name="RefSeq"/>
        </authorList>
    </citation>
    <scope>IDENTIFICATION</scope>
    <source>
        <tissue evidence="10">Leaf</tissue>
    </source>
</reference>
<evidence type="ECO:0000313" key="9">
    <source>
        <dbReference type="Proteomes" id="UP000694864"/>
    </source>
</evidence>
<keyword evidence="4 5" id="KW-0067">ATP-binding</keyword>
<reference evidence="9" key="1">
    <citation type="journal article" date="2014" name="Nat. Commun.">
        <title>The emerging biofuel crop Camelina sativa retains a highly undifferentiated hexaploid genome structure.</title>
        <authorList>
            <person name="Kagale S."/>
            <person name="Koh C."/>
            <person name="Nixon J."/>
            <person name="Bollina V."/>
            <person name="Clarke W.E."/>
            <person name="Tuteja R."/>
            <person name="Spillane C."/>
            <person name="Robinson S.J."/>
            <person name="Links M.G."/>
            <person name="Clarke C."/>
            <person name="Higgins E.E."/>
            <person name="Huebert T."/>
            <person name="Sharpe A.G."/>
            <person name="Parkin I.A."/>
        </authorList>
    </citation>
    <scope>NUCLEOTIDE SEQUENCE [LARGE SCALE GENOMIC DNA]</scope>
    <source>
        <strain evidence="9">cv. DH55</strain>
    </source>
</reference>
<keyword evidence="9" id="KW-1185">Reference proteome</keyword>
<evidence type="ECO:0000256" key="6">
    <source>
        <dbReference type="RuleBase" id="RU000304"/>
    </source>
</evidence>
<protein>
    <submittedName>
        <fullName evidence="10">Mitogen-activated protein kinase kinase kinase 1-like</fullName>
    </submittedName>
</protein>
<dbReference type="GeneID" id="104699392"/>
<name>A0ABM0SLI8_CAMSA</name>
<dbReference type="SUPFAM" id="SSF56112">
    <property type="entry name" value="Protein kinase-like (PK-like)"/>
    <property type="match status" value="1"/>
</dbReference>
<dbReference type="Proteomes" id="UP000694864">
    <property type="component" value="Chromosome 6"/>
</dbReference>
<dbReference type="PROSITE" id="PS50011">
    <property type="entry name" value="PROTEIN_KINASE_DOM"/>
    <property type="match status" value="1"/>
</dbReference>
<sequence length="372" mass="42317">MQRKTYRKREKVIRDNQSQNKLQEMELVKVLGKGTYGSVELFSYKRNDGSTSYTAVKIMDSQDYDSIDREFRILSELKGCPSIVQLYGKSLVQGIDCNGTKVYKMSMEYASAGTLTNFIERNRTNLSNSVIKDFTRMILQGLVSIHSHGYVHCDLKPDNLLLFPIYDKETWNCSYELKISDFGLTTRAGDESDCWRIDEPWVGTAIYMSPESVRDGTTVKKTLDLWSLGCVVLEMFTGERAWLGFDLEGVKSLLLDEMAPEIPETVPCDARQFLEKCFARKPEERGTASELLLHPFLIGDHEKMGSSAAGERTGMVLRLRKPPPISKDIPTKPLKLKVISQKPQQFKKVSNKPRKVKILPPRRPVSNFVPVQ</sequence>